<keyword evidence="1" id="KW-0813">Transport</keyword>
<keyword evidence="4" id="KW-1185">Reference proteome</keyword>
<gene>
    <name evidence="3" type="primary">Aste57867_1229</name>
    <name evidence="2" type="ORF">As57867_001228</name>
    <name evidence="3" type="ORF">ASTE57867_1229</name>
</gene>
<accession>A0A485K9S8</accession>
<name>A0A485K9S8_9STRA</name>
<sequence>MDEISTAATYDIVKSHRSMAKSLTKTIVIALLHPSPKVFDQFDDVMIMNEGSTTALTARFPPQQHQNVVHGAANIPRNPSDYAALF</sequence>
<evidence type="ECO:0000256" key="1">
    <source>
        <dbReference type="ARBA" id="ARBA00022448"/>
    </source>
</evidence>
<evidence type="ECO:0000313" key="3">
    <source>
        <dbReference type="EMBL" id="VFT78449.1"/>
    </source>
</evidence>
<dbReference type="EMBL" id="CAADRA010000087">
    <property type="protein sequence ID" value="VFT78449.1"/>
    <property type="molecule type" value="Genomic_DNA"/>
</dbReference>
<dbReference type="OrthoDB" id="123799at2759"/>
<evidence type="ECO:0000313" key="4">
    <source>
        <dbReference type="Proteomes" id="UP000332933"/>
    </source>
</evidence>
<proteinExistence type="predicted"/>
<dbReference type="PANTHER" id="PTHR19241">
    <property type="entry name" value="ATP-BINDING CASSETTE TRANSPORTER"/>
    <property type="match status" value="1"/>
</dbReference>
<dbReference type="EMBL" id="VJMH01000087">
    <property type="protein sequence ID" value="KAF0719174.1"/>
    <property type="molecule type" value="Genomic_DNA"/>
</dbReference>
<reference evidence="3 4" key="1">
    <citation type="submission" date="2019-03" db="EMBL/GenBank/DDBJ databases">
        <authorList>
            <person name="Gaulin E."/>
            <person name="Dumas B."/>
        </authorList>
    </citation>
    <scope>NUCLEOTIDE SEQUENCE [LARGE SCALE GENOMIC DNA]</scope>
    <source>
        <strain evidence="3">CBS 568.67</strain>
    </source>
</reference>
<reference evidence="2" key="2">
    <citation type="submission" date="2019-06" db="EMBL/GenBank/DDBJ databases">
        <title>Genomics analysis of Aphanomyces spp. identifies a new class of oomycete effector associated with host adaptation.</title>
        <authorList>
            <person name="Gaulin E."/>
        </authorList>
    </citation>
    <scope>NUCLEOTIDE SEQUENCE</scope>
    <source>
        <strain evidence="2">CBS 578.67</strain>
    </source>
</reference>
<dbReference type="Proteomes" id="UP000332933">
    <property type="component" value="Unassembled WGS sequence"/>
</dbReference>
<protein>
    <submittedName>
        <fullName evidence="3">Aste57867_1229 protein</fullName>
    </submittedName>
</protein>
<organism evidence="3 4">
    <name type="scientific">Aphanomyces stellatus</name>
    <dbReference type="NCBI Taxonomy" id="120398"/>
    <lineage>
        <taxon>Eukaryota</taxon>
        <taxon>Sar</taxon>
        <taxon>Stramenopiles</taxon>
        <taxon>Oomycota</taxon>
        <taxon>Saprolegniomycetes</taxon>
        <taxon>Saprolegniales</taxon>
        <taxon>Verrucalvaceae</taxon>
        <taxon>Aphanomyces</taxon>
    </lineage>
</organism>
<dbReference type="AlphaFoldDB" id="A0A485K9S8"/>
<evidence type="ECO:0000313" key="2">
    <source>
        <dbReference type="EMBL" id="KAF0719174.1"/>
    </source>
</evidence>